<evidence type="ECO:0000313" key="3">
    <source>
        <dbReference type="Proteomes" id="UP001276840"/>
    </source>
</evidence>
<accession>A0ABU4ZRP7</accession>
<name>A0ABU4ZRP7_9HYPH</name>
<organism evidence="2 3">
    <name type="scientific">Mesorhizobium montanum</name>
    <dbReference type="NCBI Taxonomy" id="3072323"/>
    <lineage>
        <taxon>Bacteria</taxon>
        <taxon>Pseudomonadati</taxon>
        <taxon>Pseudomonadota</taxon>
        <taxon>Alphaproteobacteria</taxon>
        <taxon>Hyphomicrobiales</taxon>
        <taxon>Phyllobacteriaceae</taxon>
        <taxon>Mesorhizobium</taxon>
    </lineage>
</organism>
<dbReference type="InterPro" id="IPR045544">
    <property type="entry name" value="TCAD9"/>
</dbReference>
<gene>
    <name evidence="2" type="ORF">RFM68_26580</name>
</gene>
<reference evidence="2 3" key="1">
    <citation type="submission" date="2023-08" db="EMBL/GenBank/DDBJ databases">
        <title>Implementing the SeqCode for naming new Mesorhizobium species isolated from Vachellia karroo root nodules.</title>
        <authorList>
            <person name="Van Lill M."/>
        </authorList>
    </citation>
    <scope>NUCLEOTIDE SEQUENCE [LARGE SCALE GENOMIC DNA]</scope>
    <source>
        <strain evidence="2 3">MSK 1335</strain>
    </source>
</reference>
<sequence length="489" mass="54021">MKADARTIVLVEGGLAPPAAFIARQLHLKTYRAPSDLADEGVRALLVLAQDLSRPDRLRQLVKRLLPLAQAAQRGIFIVVVALPGQEAAALGAAKSGTGVLAQWDKKPGVVLSQLTVLSDWEKIAEACARCRCGPSANLSLPVLDRNGDELEVPLDPEVDLLMRRAFHDFSAIRISSENGGKSRASVWKIETEGYGLLTPFIVKCGPAAQIEEQINTYRDVVADRVPFRGCAPLCLDRCVLGATLQLSVSRFVEHADRLDAVVTQRDVRPVIEVIYNRVLRRWREEPEVKMLSLLPEFLPRPRQTAYEPGLFRTYRRLGRVGFRGPSPKAFFNRLGSIPPGLHAVCRAHDDLNLRNVFVCEGLSDAVLIDFTRAARRPLSHDVARLDVGLAFDDQLQDAQQIPDNVLEDFYSGDLFAVSISHMLEGHSARHRLEAIVTLRTTILREGRAVPLDVRREYSIAVCAGLLYFAKGKSPSRLLKKSGALADEA</sequence>
<comment type="caution">
    <text evidence="2">The sequence shown here is derived from an EMBL/GenBank/DDBJ whole genome shotgun (WGS) entry which is preliminary data.</text>
</comment>
<dbReference type="InterPro" id="IPR011009">
    <property type="entry name" value="Kinase-like_dom_sf"/>
</dbReference>
<dbReference type="SUPFAM" id="SSF56112">
    <property type="entry name" value="Protein kinase-like (PK-like)"/>
    <property type="match status" value="1"/>
</dbReference>
<feature type="domain" description="Ternary complex associated" evidence="1">
    <location>
        <begin position="322"/>
        <end position="405"/>
    </location>
</feature>
<dbReference type="EMBL" id="JAVIJF010000022">
    <property type="protein sequence ID" value="MDX8528050.1"/>
    <property type="molecule type" value="Genomic_DNA"/>
</dbReference>
<dbReference type="Proteomes" id="UP001276840">
    <property type="component" value="Unassembled WGS sequence"/>
</dbReference>
<proteinExistence type="predicted"/>
<dbReference type="RefSeq" id="WP_320235987.1">
    <property type="nucleotide sequence ID" value="NZ_JAVIJF010000022.1"/>
</dbReference>
<protein>
    <recommendedName>
        <fullName evidence="1">Ternary complex associated domain-containing protein</fullName>
    </recommendedName>
</protein>
<evidence type="ECO:0000313" key="2">
    <source>
        <dbReference type="EMBL" id="MDX8528050.1"/>
    </source>
</evidence>
<evidence type="ECO:0000259" key="1">
    <source>
        <dbReference type="Pfam" id="PF19974"/>
    </source>
</evidence>
<keyword evidence="3" id="KW-1185">Reference proteome</keyword>
<dbReference type="Pfam" id="PF19974">
    <property type="entry name" value="TCAD9"/>
    <property type="match status" value="1"/>
</dbReference>